<organism evidence="2 3">
    <name type="scientific">Microlunatus endophyticus</name>
    <dbReference type="NCBI Taxonomy" id="1716077"/>
    <lineage>
        <taxon>Bacteria</taxon>
        <taxon>Bacillati</taxon>
        <taxon>Actinomycetota</taxon>
        <taxon>Actinomycetes</taxon>
        <taxon>Propionibacteriales</taxon>
        <taxon>Propionibacteriaceae</taxon>
        <taxon>Microlunatus</taxon>
    </lineage>
</organism>
<reference evidence="2" key="2">
    <citation type="submission" date="2020-09" db="EMBL/GenBank/DDBJ databases">
        <authorList>
            <person name="Sun Q."/>
            <person name="Zhou Y."/>
        </authorList>
    </citation>
    <scope>NUCLEOTIDE SEQUENCE</scope>
    <source>
        <strain evidence="2">CGMCC 4.7306</strain>
    </source>
</reference>
<dbReference type="NCBIfam" id="TIGR03083">
    <property type="entry name" value="maleylpyruvate isomerase family mycothiol-dependent enzyme"/>
    <property type="match status" value="1"/>
</dbReference>
<dbReference type="Proteomes" id="UP000613840">
    <property type="component" value="Unassembled WGS sequence"/>
</dbReference>
<dbReference type="EMBL" id="BMMZ01000010">
    <property type="protein sequence ID" value="GGL73968.1"/>
    <property type="molecule type" value="Genomic_DNA"/>
</dbReference>
<feature type="domain" description="Mycothiol-dependent maleylpyruvate isomerase metal-binding" evidence="1">
    <location>
        <begin position="33"/>
        <end position="146"/>
    </location>
</feature>
<gene>
    <name evidence="2" type="ORF">GCM10011575_35360</name>
</gene>
<dbReference type="GO" id="GO:0046872">
    <property type="term" value="F:metal ion binding"/>
    <property type="evidence" value="ECO:0007669"/>
    <property type="project" value="InterPro"/>
</dbReference>
<dbReference type="Pfam" id="PF11716">
    <property type="entry name" value="MDMPI_N"/>
    <property type="match status" value="1"/>
</dbReference>
<protein>
    <submittedName>
        <fullName evidence="2">TIGR03086 family protein</fullName>
    </submittedName>
</protein>
<dbReference type="InterPro" id="IPR017520">
    <property type="entry name" value="CHP03086"/>
</dbReference>
<dbReference type="InterPro" id="IPR024344">
    <property type="entry name" value="MDMPI_metal-binding"/>
</dbReference>
<evidence type="ECO:0000259" key="1">
    <source>
        <dbReference type="Pfam" id="PF11716"/>
    </source>
</evidence>
<reference evidence="2" key="1">
    <citation type="journal article" date="2014" name="Int. J. Syst. Evol. Microbiol.">
        <title>Complete genome sequence of Corynebacterium casei LMG S-19264T (=DSM 44701T), isolated from a smear-ripened cheese.</title>
        <authorList>
            <consortium name="US DOE Joint Genome Institute (JGI-PGF)"/>
            <person name="Walter F."/>
            <person name="Albersmeier A."/>
            <person name="Kalinowski J."/>
            <person name="Ruckert C."/>
        </authorList>
    </citation>
    <scope>NUCLEOTIDE SEQUENCE</scope>
    <source>
        <strain evidence="2">CGMCC 4.7306</strain>
    </source>
</reference>
<dbReference type="NCBIfam" id="TIGR03086">
    <property type="entry name" value="TIGR03086 family metal-binding protein"/>
    <property type="match status" value="1"/>
</dbReference>
<proteinExistence type="predicted"/>
<dbReference type="InterPro" id="IPR034660">
    <property type="entry name" value="DinB/YfiT-like"/>
</dbReference>
<sequence length="212" mass="22678">MNWWIELFIYLCRLSTVTYDIGQALALDALWTLNEVCEQVTDDQLGLPTPCTGWNLSTLLDHMTGQHRGIAASLSGAAEDLDAWRPLPVGPGRVDLFASIQAVRDRLLTELPPSAWLPEVAPTPLPSAVVVRAHLVDTVAHGWDVAATIGGPVRFSPATLAAAYQVARQISDGPERDRPGSAFAHALPGGDEPTLAGYLALLGRDIAWSPVG</sequence>
<accession>A0A917W7T4</accession>
<dbReference type="SUPFAM" id="SSF109854">
    <property type="entry name" value="DinB/YfiT-like putative metalloenzymes"/>
    <property type="match status" value="1"/>
</dbReference>
<dbReference type="AlphaFoldDB" id="A0A917W7T4"/>
<dbReference type="Gene3D" id="1.20.120.450">
    <property type="entry name" value="dinb family like domain"/>
    <property type="match status" value="1"/>
</dbReference>
<comment type="caution">
    <text evidence="2">The sequence shown here is derived from an EMBL/GenBank/DDBJ whole genome shotgun (WGS) entry which is preliminary data.</text>
</comment>
<name>A0A917W7T4_9ACTN</name>
<keyword evidence="3" id="KW-1185">Reference proteome</keyword>
<evidence type="ECO:0000313" key="2">
    <source>
        <dbReference type="EMBL" id="GGL73968.1"/>
    </source>
</evidence>
<evidence type="ECO:0000313" key="3">
    <source>
        <dbReference type="Proteomes" id="UP000613840"/>
    </source>
</evidence>
<dbReference type="InterPro" id="IPR017517">
    <property type="entry name" value="Maleyloyr_isom"/>
</dbReference>